<dbReference type="Proteomes" id="UP000782610">
    <property type="component" value="Unassembled WGS sequence"/>
</dbReference>
<dbReference type="EMBL" id="JACRAF010000007">
    <property type="protein sequence ID" value="MBI4920666.1"/>
    <property type="molecule type" value="Genomic_DNA"/>
</dbReference>
<name>A0A933L163_9HYPH</name>
<evidence type="ECO:0000313" key="2">
    <source>
        <dbReference type="Proteomes" id="UP000782610"/>
    </source>
</evidence>
<reference evidence="1" key="1">
    <citation type="submission" date="2020-07" db="EMBL/GenBank/DDBJ databases">
        <title>Huge and variable diversity of episymbiotic CPR bacteria and DPANN archaea in groundwater ecosystems.</title>
        <authorList>
            <person name="He C.Y."/>
            <person name="Keren R."/>
            <person name="Whittaker M."/>
            <person name="Farag I.F."/>
            <person name="Doudna J."/>
            <person name="Cate J.H.D."/>
            <person name="Banfield J.F."/>
        </authorList>
    </citation>
    <scope>NUCLEOTIDE SEQUENCE</scope>
    <source>
        <strain evidence="1">NC_groundwater_1586_Pr3_B-0.1um_66_15</strain>
    </source>
</reference>
<dbReference type="AlphaFoldDB" id="A0A933L163"/>
<sequence>MSSARYFVFSRGDTWIVALDGVPLGHHSSRPAALSSAIVMADLMGSMRYDADVMLESEGHLDLAWTYGVDPLPRTEAAA</sequence>
<comment type="caution">
    <text evidence="1">The sequence shown here is derived from an EMBL/GenBank/DDBJ whole genome shotgun (WGS) entry which is preliminary data.</text>
</comment>
<proteinExistence type="predicted"/>
<protein>
    <submittedName>
        <fullName evidence="1">Uncharacterized protein</fullName>
    </submittedName>
</protein>
<organism evidence="1 2">
    <name type="scientific">Devosia nanyangense</name>
    <dbReference type="NCBI Taxonomy" id="1228055"/>
    <lineage>
        <taxon>Bacteria</taxon>
        <taxon>Pseudomonadati</taxon>
        <taxon>Pseudomonadota</taxon>
        <taxon>Alphaproteobacteria</taxon>
        <taxon>Hyphomicrobiales</taxon>
        <taxon>Devosiaceae</taxon>
        <taxon>Devosia</taxon>
    </lineage>
</organism>
<accession>A0A933L163</accession>
<gene>
    <name evidence="1" type="ORF">HY834_02870</name>
</gene>
<evidence type="ECO:0000313" key="1">
    <source>
        <dbReference type="EMBL" id="MBI4920666.1"/>
    </source>
</evidence>